<dbReference type="PATRIC" id="fig|1608994.3.peg.2567"/>
<protein>
    <recommendedName>
        <fullName evidence="3">Type III export protein PscK</fullName>
    </recommendedName>
</protein>
<evidence type="ECO:0000313" key="2">
    <source>
        <dbReference type="Proteomes" id="UP000036325"/>
    </source>
</evidence>
<evidence type="ECO:0008006" key="3">
    <source>
        <dbReference type="Google" id="ProtNLM"/>
    </source>
</evidence>
<evidence type="ECO:0000313" key="1">
    <source>
        <dbReference type="EMBL" id="KMN14267.1"/>
    </source>
</evidence>
<reference evidence="1 2" key="1">
    <citation type="submission" date="2015-02" db="EMBL/GenBank/DDBJ databases">
        <title>Pseudomonas helleri sp. nov. and Pseudomonas weihenstephanensis sp. nov., isolated from raw cows milk.</title>
        <authorList>
            <person name="von Neubeck M."/>
            <person name="Huptas C."/>
            <person name="Wenning M."/>
            <person name="Scherer S."/>
        </authorList>
    </citation>
    <scope>NUCLEOTIDE SEQUENCE [LARGE SCALE GENOMIC DNA]</scope>
    <source>
        <strain evidence="1 2">DSM 29166</strain>
    </source>
</reference>
<sequence length="208" mass="22699">MTRSLTPYQLRFCPARYIDDAHLPHALLAVCDALPDWRQRSAINAWLLDELALTIDYPLPPQLGGLALFGHAALQHTLRCLGGLLHGHALRHALTARESQRVQAALGDAGHRYCLQQVDMIIGLWPAGWQSALPDGDLSVYLQTSGLEFWLSAAGEADGGFARRLRLRLPPGPPSRSAALPAENPALARALCLKVARQVSPECCHLLK</sequence>
<dbReference type="STRING" id="1608994.TU86_09735"/>
<proteinExistence type="predicted"/>
<dbReference type="RefSeq" id="WP_048364081.1">
    <property type="nucleotide sequence ID" value="NZ_JYLF01000003.1"/>
</dbReference>
<dbReference type="Proteomes" id="UP000036325">
    <property type="component" value="Unassembled WGS sequence"/>
</dbReference>
<gene>
    <name evidence="1" type="ORF">TU86_09735</name>
</gene>
<accession>A0A0J6IQG4</accession>
<dbReference type="EMBL" id="JYLF01000003">
    <property type="protein sequence ID" value="KMN14267.1"/>
    <property type="molecule type" value="Genomic_DNA"/>
</dbReference>
<dbReference type="AlphaFoldDB" id="A0A0J6IQG4"/>
<dbReference type="OrthoDB" id="6464410at2"/>
<name>A0A0J6IQG4_9PSED</name>
<organism evidence="1 2">
    <name type="scientific">Pseudomonas weihenstephanensis</name>
    <dbReference type="NCBI Taxonomy" id="1608994"/>
    <lineage>
        <taxon>Bacteria</taxon>
        <taxon>Pseudomonadati</taxon>
        <taxon>Pseudomonadota</taxon>
        <taxon>Gammaproteobacteria</taxon>
        <taxon>Pseudomonadales</taxon>
        <taxon>Pseudomonadaceae</taxon>
        <taxon>Pseudomonas</taxon>
    </lineage>
</organism>
<dbReference type="InterPro" id="IPR009510">
    <property type="entry name" value="T3SS_K"/>
</dbReference>
<comment type="caution">
    <text evidence="1">The sequence shown here is derived from an EMBL/GenBank/DDBJ whole genome shotgun (WGS) entry which is preliminary data.</text>
</comment>
<dbReference type="Pfam" id="PF06578">
    <property type="entry name" value="YscK"/>
    <property type="match status" value="1"/>
</dbReference>